<comment type="caution">
    <text evidence="15">The sequence shown here is derived from an EMBL/GenBank/DDBJ whole genome shotgun (WGS) entry which is preliminary data.</text>
</comment>
<evidence type="ECO:0000313" key="15">
    <source>
        <dbReference type="EMBL" id="RAY11762.1"/>
    </source>
</evidence>
<feature type="compositionally biased region" description="Polar residues" evidence="12">
    <location>
        <begin position="612"/>
        <end position="621"/>
    </location>
</feature>
<keyword evidence="6 13" id="KW-0812">Transmembrane</keyword>
<dbReference type="InterPro" id="IPR036890">
    <property type="entry name" value="HATPase_C_sf"/>
</dbReference>
<evidence type="ECO:0000256" key="12">
    <source>
        <dbReference type="SAM" id="MobiDB-lite"/>
    </source>
</evidence>
<feature type="compositionally biased region" description="Basic and acidic residues" evidence="12">
    <location>
        <begin position="663"/>
        <end position="673"/>
    </location>
</feature>
<keyword evidence="4" id="KW-0597">Phosphoprotein</keyword>
<comment type="catalytic activity">
    <reaction evidence="1">
        <text>ATP + protein L-histidine = ADP + protein N-phospho-L-histidine.</text>
        <dbReference type="EC" id="2.7.13.3"/>
    </reaction>
</comment>
<dbReference type="GO" id="GO:0000160">
    <property type="term" value="P:phosphorelay signal transduction system"/>
    <property type="evidence" value="ECO:0007669"/>
    <property type="project" value="UniProtKB-KW"/>
</dbReference>
<dbReference type="SMART" id="SM00387">
    <property type="entry name" value="HATPase_c"/>
    <property type="match status" value="1"/>
</dbReference>
<dbReference type="EMBL" id="QLYX01000017">
    <property type="protein sequence ID" value="RAY11762.1"/>
    <property type="molecule type" value="Genomic_DNA"/>
</dbReference>
<organism evidence="15 16">
    <name type="scientific">Actinomadura craniellae</name>
    <dbReference type="NCBI Taxonomy" id="2231787"/>
    <lineage>
        <taxon>Bacteria</taxon>
        <taxon>Bacillati</taxon>
        <taxon>Actinomycetota</taxon>
        <taxon>Actinomycetes</taxon>
        <taxon>Streptosporangiales</taxon>
        <taxon>Thermomonosporaceae</taxon>
        <taxon>Actinomadura</taxon>
    </lineage>
</organism>
<keyword evidence="11" id="KW-0902">Two-component regulatory system</keyword>
<keyword evidence="13" id="KW-0472">Membrane</keyword>
<evidence type="ECO:0000256" key="3">
    <source>
        <dbReference type="ARBA" id="ARBA00012438"/>
    </source>
</evidence>
<accession>A0A365GY78</accession>
<dbReference type="EC" id="2.7.13.3" evidence="3"/>
<evidence type="ECO:0000256" key="13">
    <source>
        <dbReference type="SAM" id="Phobius"/>
    </source>
</evidence>
<feature type="compositionally biased region" description="Low complexity" evidence="12">
    <location>
        <begin position="631"/>
        <end position="651"/>
    </location>
</feature>
<keyword evidence="5" id="KW-0808">Transferase</keyword>
<feature type="compositionally biased region" description="Low complexity" evidence="12">
    <location>
        <begin position="971"/>
        <end position="982"/>
    </location>
</feature>
<evidence type="ECO:0000256" key="11">
    <source>
        <dbReference type="ARBA" id="ARBA00023012"/>
    </source>
</evidence>
<dbReference type="SMART" id="SM00304">
    <property type="entry name" value="HAMP"/>
    <property type="match status" value="1"/>
</dbReference>
<dbReference type="InterPro" id="IPR003594">
    <property type="entry name" value="HATPase_dom"/>
</dbReference>
<evidence type="ECO:0000313" key="16">
    <source>
        <dbReference type="Proteomes" id="UP000251891"/>
    </source>
</evidence>
<feature type="region of interest" description="Disordered" evidence="12">
    <location>
        <begin position="612"/>
        <end position="1041"/>
    </location>
</feature>
<keyword evidence="8" id="KW-0418">Kinase</keyword>
<evidence type="ECO:0000256" key="10">
    <source>
        <dbReference type="ARBA" id="ARBA00022989"/>
    </source>
</evidence>
<keyword evidence="10 13" id="KW-1133">Transmembrane helix</keyword>
<evidence type="ECO:0000256" key="2">
    <source>
        <dbReference type="ARBA" id="ARBA00004370"/>
    </source>
</evidence>
<gene>
    <name evidence="15" type="ORF">DPM19_29155</name>
</gene>
<feature type="compositionally biased region" description="Basic and acidic residues" evidence="12">
    <location>
        <begin position="930"/>
        <end position="942"/>
    </location>
</feature>
<dbReference type="GO" id="GO:0005524">
    <property type="term" value="F:ATP binding"/>
    <property type="evidence" value="ECO:0007669"/>
    <property type="project" value="UniProtKB-KW"/>
</dbReference>
<dbReference type="PANTHER" id="PTHR44936:SF9">
    <property type="entry name" value="SENSOR PROTEIN CREC"/>
    <property type="match status" value="1"/>
</dbReference>
<keyword evidence="7" id="KW-0547">Nucleotide-binding</keyword>
<keyword evidence="9" id="KW-0067">ATP-binding</keyword>
<dbReference type="Gene3D" id="6.10.340.10">
    <property type="match status" value="1"/>
</dbReference>
<feature type="compositionally biased region" description="Pro residues" evidence="12">
    <location>
        <begin position="653"/>
        <end position="662"/>
    </location>
</feature>
<dbReference type="PANTHER" id="PTHR44936">
    <property type="entry name" value="SENSOR PROTEIN CREC"/>
    <property type="match status" value="1"/>
</dbReference>
<evidence type="ECO:0000256" key="4">
    <source>
        <dbReference type="ARBA" id="ARBA00022553"/>
    </source>
</evidence>
<dbReference type="Pfam" id="PF08376">
    <property type="entry name" value="NIT"/>
    <property type="match status" value="1"/>
</dbReference>
<proteinExistence type="predicted"/>
<dbReference type="Pfam" id="PF02518">
    <property type="entry name" value="HATPase_c"/>
    <property type="match status" value="1"/>
</dbReference>
<dbReference type="Proteomes" id="UP000251891">
    <property type="component" value="Unassembled WGS sequence"/>
</dbReference>
<evidence type="ECO:0000256" key="9">
    <source>
        <dbReference type="ARBA" id="ARBA00022840"/>
    </source>
</evidence>
<evidence type="ECO:0000256" key="1">
    <source>
        <dbReference type="ARBA" id="ARBA00000085"/>
    </source>
</evidence>
<dbReference type="GO" id="GO:0016020">
    <property type="term" value="C:membrane"/>
    <property type="evidence" value="ECO:0007669"/>
    <property type="project" value="UniProtKB-SubCell"/>
</dbReference>
<protein>
    <recommendedName>
        <fullName evidence="3">histidine kinase</fullName>
        <ecNumber evidence="3">2.7.13.3</ecNumber>
    </recommendedName>
</protein>
<dbReference type="InterPro" id="IPR003660">
    <property type="entry name" value="HAMP_dom"/>
</dbReference>
<dbReference type="Pfam" id="PF00672">
    <property type="entry name" value="HAMP"/>
    <property type="match status" value="1"/>
</dbReference>
<evidence type="ECO:0000256" key="8">
    <source>
        <dbReference type="ARBA" id="ARBA00022777"/>
    </source>
</evidence>
<feature type="compositionally biased region" description="Gly residues" evidence="12">
    <location>
        <begin position="842"/>
        <end position="852"/>
    </location>
</feature>
<feature type="transmembrane region" description="Helical" evidence="13">
    <location>
        <begin position="299"/>
        <end position="320"/>
    </location>
</feature>
<dbReference type="CDD" id="cd06225">
    <property type="entry name" value="HAMP"/>
    <property type="match status" value="1"/>
</dbReference>
<comment type="subcellular location">
    <subcellularLocation>
        <location evidence="2">Membrane</location>
    </subcellularLocation>
</comment>
<dbReference type="InterPro" id="IPR013587">
    <property type="entry name" value="Nitrate/nitrite_sensing"/>
</dbReference>
<reference evidence="15 16" key="1">
    <citation type="submission" date="2018-06" db="EMBL/GenBank/DDBJ databases">
        <title>Actinomadura craniellae sp. nov. isolated from marine sponge Craniella sp.</title>
        <authorList>
            <person name="Li L."/>
            <person name="Xu Q.H."/>
            <person name="Lin H.W."/>
            <person name="Lu Y.H."/>
        </authorList>
    </citation>
    <scope>NUCLEOTIDE SEQUENCE [LARGE SCALE GENOMIC DNA]</scope>
    <source>
        <strain evidence="15 16">LHW63021</strain>
    </source>
</reference>
<evidence type="ECO:0000256" key="5">
    <source>
        <dbReference type="ARBA" id="ARBA00022679"/>
    </source>
</evidence>
<dbReference type="OrthoDB" id="3845898at2"/>
<dbReference type="InterPro" id="IPR050980">
    <property type="entry name" value="2C_sensor_his_kinase"/>
</dbReference>
<dbReference type="AlphaFoldDB" id="A0A365GY78"/>
<name>A0A365GY78_9ACTN</name>
<evidence type="ECO:0000256" key="7">
    <source>
        <dbReference type="ARBA" id="ARBA00022741"/>
    </source>
</evidence>
<dbReference type="GO" id="GO:0004673">
    <property type="term" value="F:protein histidine kinase activity"/>
    <property type="evidence" value="ECO:0007669"/>
    <property type="project" value="UniProtKB-EC"/>
</dbReference>
<feature type="compositionally biased region" description="Polar residues" evidence="12">
    <location>
        <begin position="872"/>
        <end position="881"/>
    </location>
</feature>
<dbReference type="PROSITE" id="PS50885">
    <property type="entry name" value="HAMP"/>
    <property type="match status" value="1"/>
</dbReference>
<evidence type="ECO:0000259" key="14">
    <source>
        <dbReference type="PROSITE" id="PS50885"/>
    </source>
</evidence>
<evidence type="ECO:0000256" key="6">
    <source>
        <dbReference type="ARBA" id="ARBA00022692"/>
    </source>
</evidence>
<dbReference type="Gene3D" id="3.30.565.10">
    <property type="entry name" value="Histidine kinase-like ATPase, C-terminal domain"/>
    <property type="match status" value="1"/>
</dbReference>
<feature type="compositionally biased region" description="Polar residues" evidence="12">
    <location>
        <begin position="795"/>
        <end position="815"/>
    </location>
</feature>
<sequence>MLAGLRVRDSAQDALVFTRIEQLATLSDRMGTLVQELEDERDLTTEYLARPSRQRLATLREQQGGTDRAVSTVRGLLGDIDDTYSSSVRTKVDQIRYRLDSSLPTMRGLSSRTNASAATAFDIYSQTIATFLEFGDLIAQGSPDTELAEGTRALAALGRAKDAASQERALVTVTLMAGGFTTPADRERLLGIRSLQDSQYAVFRSSAALSQRQLYDDTVTGPEIGEVESLYQQVLISSGASPTLSVRPLSVAQVRAWNQASSARIEQIRKVEGRLVATVIADSRALKNDARQGALTDGGLLLVGLLLVLALTVLVARSLVRPLRRLRTGALEVADVRLPGLVERLRETDEAPAGIDVDPIDIHSTDEIGEVARAFDEVHREAVRLAAEEAVLRGNINAMFVNLSRRSQSLIERQLRLIDELEQSEQDEERLASLFRLDHLATRMRRNCENLLVLGGQEQVRRWNQAVPLIDIVRASLSEVEQYERVGLRIQGEVSVIGPVVNDLVHLVAELVENATVFSADHTRVTVSGHLLSGGGAMLQITDNGVGMSPEELEEANWRLANPPTVDFSAARRMGLFVVGRLASRHTIRVELRAALSGGLTAFVLLPPQSVAQGSEPTGSAPQRFGAEQQAPAGVGAAAAPRALGAAMSAPTVPAPREPGPPADDRYAGHRDAAGTGGYPAFGRSGPGEDPYADRRDPAGTGAHPVFGQTGPQPVVGDDPYADRRDPAGTGAHPVFGQTGPQPVVGDDPYADRRNPAGTGAHPVFGQTGPQPVVGDDPYIDRRDPLASGGHPVFGQTSPQPIVNEGSYSDQSGPYPTTGRPPGAQPGNQALPQRPPGASGMRPGGARPGTGVTGPQPSVSGAGGGALPGFTDAQSSSTVSWSGGEEPPARPPERSPIFDAMESEWFQRRNPGVQEGKKGTEQAPPVWQSRADEGWKVAEAARKPAAGGRTSTGLPKRVPGRNRVPGSVPSQARPPAQQQRPAAPAPAPQEQPPTQAADFARNRFASLQRGAHRGRAEARNAGPEDTLDPPSRGGNEQGGGS</sequence>
<feature type="domain" description="HAMP" evidence="14">
    <location>
        <begin position="317"/>
        <end position="387"/>
    </location>
</feature>
<dbReference type="SUPFAM" id="SSF55874">
    <property type="entry name" value="ATPase domain of HSP90 chaperone/DNA topoisomerase II/histidine kinase"/>
    <property type="match status" value="1"/>
</dbReference>
<keyword evidence="16" id="KW-1185">Reference proteome</keyword>